<evidence type="ECO:0000313" key="3">
    <source>
        <dbReference type="Proteomes" id="UP000175971"/>
    </source>
</evidence>
<dbReference type="Proteomes" id="UP000175971">
    <property type="component" value="Unassembled WGS sequence"/>
</dbReference>
<keyword evidence="3" id="KW-1185">Reference proteome</keyword>
<protein>
    <submittedName>
        <fullName evidence="2">Uncharacterized protein</fullName>
    </submittedName>
</protein>
<dbReference type="AlphaFoldDB" id="A0A1E7LUF1"/>
<feature type="region of interest" description="Disordered" evidence="1">
    <location>
        <begin position="1"/>
        <end position="65"/>
    </location>
</feature>
<dbReference type="PATRIC" id="fig|518642.7.peg.5"/>
<organism evidence="2 3">
    <name type="scientific">Streptomyces nanshensis</name>
    <dbReference type="NCBI Taxonomy" id="518642"/>
    <lineage>
        <taxon>Bacteria</taxon>
        <taxon>Bacillati</taxon>
        <taxon>Actinomycetota</taxon>
        <taxon>Actinomycetes</taxon>
        <taxon>Kitasatosporales</taxon>
        <taxon>Streptomycetaceae</taxon>
        <taxon>Streptomyces</taxon>
    </lineage>
</organism>
<comment type="caution">
    <text evidence="2">The sequence shown here is derived from an EMBL/GenBank/DDBJ whole genome shotgun (WGS) entry which is preliminary data.</text>
</comment>
<feature type="non-terminal residue" evidence="2">
    <location>
        <position position="123"/>
    </location>
</feature>
<feature type="compositionally biased region" description="Basic and acidic residues" evidence="1">
    <location>
        <begin position="19"/>
        <end position="52"/>
    </location>
</feature>
<evidence type="ECO:0000313" key="2">
    <source>
        <dbReference type="EMBL" id="OEV19814.1"/>
    </source>
</evidence>
<dbReference type="EMBL" id="LJGZ01000048">
    <property type="protein sequence ID" value="OEV19814.1"/>
    <property type="molecule type" value="Genomic_DNA"/>
</dbReference>
<proteinExistence type="predicted"/>
<gene>
    <name evidence="2" type="ORF">AN221_15415</name>
</gene>
<reference evidence="2 3" key="1">
    <citation type="journal article" date="2016" name="Front. Microbiol.">
        <title>Comparative Genomics Analysis of Streptomyces Species Reveals Their Adaptation to the Marine Environment and Their Diversity at the Genomic Level.</title>
        <authorList>
            <person name="Tian X."/>
            <person name="Zhang Z."/>
            <person name="Yang T."/>
            <person name="Chen M."/>
            <person name="Li J."/>
            <person name="Chen F."/>
            <person name="Yang J."/>
            <person name="Li W."/>
            <person name="Zhang B."/>
            <person name="Zhang Z."/>
            <person name="Wu J."/>
            <person name="Zhang C."/>
            <person name="Long L."/>
            <person name="Xiao J."/>
        </authorList>
    </citation>
    <scope>NUCLEOTIDE SEQUENCE [LARGE SCALE GENOMIC DNA]</scope>
    <source>
        <strain evidence="2 3">SCSIO M10372</strain>
    </source>
</reference>
<feature type="non-terminal residue" evidence="2">
    <location>
        <position position="1"/>
    </location>
</feature>
<accession>A0A1E7LUF1</accession>
<sequence>GGTQLSAYALGGEVSSASSRDRSDLRTPTRADRPTQGQARDERRTHARDERVTAPQPQPQPQPQGERLALALATRGREPGDHTVAGIAVVLLSLLTAPHRGTDTAGRSAALVRLLLGASPAEV</sequence>
<name>A0A1E7LUF1_9ACTN</name>
<evidence type="ECO:0000256" key="1">
    <source>
        <dbReference type="SAM" id="MobiDB-lite"/>
    </source>
</evidence>